<feature type="domain" description="Putative Na+/H+ antiporter N-terminal" evidence="8">
    <location>
        <begin position="6"/>
        <end position="89"/>
    </location>
</feature>
<keyword evidence="5 6" id="KW-0472">Membrane</keyword>
<keyword evidence="3 6" id="KW-0812">Transmembrane</keyword>
<feature type="transmembrane region" description="Helical" evidence="6">
    <location>
        <begin position="62"/>
        <end position="79"/>
    </location>
</feature>
<keyword evidence="4 6" id="KW-1133">Transmembrane helix</keyword>
<evidence type="ECO:0000256" key="5">
    <source>
        <dbReference type="ARBA" id="ARBA00023136"/>
    </source>
</evidence>
<feature type="transmembrane region" description="Helical" evidence="6">
    <location>
        <begin position="12"/>
        <end position="42"/>
    </location>
</feature>
<evidence type="ECO:0000256" key="4">
    <source>
        <dbReference type="ARBA" id="ARBA00022989"/>
    </source>
</evidence>
<comment type="caution">
    <text evidence="9">The sequence shown here is derived from an EMBL/GenBank/DDBJ whole genome shotgun (WGS) entry which is preliminary data.</text>
</comment>
<dbReference type="Proteomes" id="UP000633136">
    <property type="component" value="Unassembled WGS sequence"/>
</dbReference>
<name>A0A917AVX9_9MICC</name>
<reference evidence="9" key="2">
    <citation type="submission" date="2020-09" db="EMBL/GenBank/DDBJ databases">
        <authorList>
            <person name="Sun Q."/>
            <person name="Zhou Y."/>
        </authorList>
    </citation>
    <scope>NUCLEOTIDE SEQUENCE</scope>
    <source>
        <strain evidence="9">CGMCC 1.15388</strain>
    </source>
</reference>
<gene>
    <name evidence="9" type="ORF">GCM10011401_26370</name>
</gene>
<feature type="transmembrane region" description="Helical" evidence="6">
    <location>
        <begin position="91"/>
        <end position="107"/>
    </location>
</feature>
<dbReference type="PANTHER" id="PTHR37821:SF1">
    <property type="entry name" value="AMINO ACID TRANSPORTER YUIF-RELATED"/>
    <property type="match status" value="1"/>
</dbReference>
<organism evidence="9 10">
    <name type="scientific">Nesterenkonia cremea</name>
    <dbReference type="NCBI Taxonomy" id="1882340"/>
    <lineage>
        <taxon>Bacteria</taxon>
        <taxon>Bacillati</taxon>
        <taxon>Actinomycetota</taxon>
        <taxon>Actinomycetes</taxon>
        <taxon>Micrococcales</taxon>
        <taxon>Micrococcaceae</taxon>
        <taxon>Nesterenkonia</taxon>
    </lineage>
</organism>
<evidence type="ECO:0000313" key="9">
    <source>
        <dbReference type="EMBL" id="GGE77835.1"/>
    </source>
</evidence>
<comment type="subcellular location">
    <subcellularLocation>
        <location evidence="1">Cell membrane</location>
        <topology evidence="1">Multi-pass membrane protein</topology>
    </subcellularLocation>
</comment>
<evidence type="ECO:0000259" key="7">
    <source>
        <dbReference type="Pfam" id="PF03553"/>
    </source>
</evidence>
<keyword evidence="2" id="KW-1003">Cell membrane</keyword>
<evidence type="ECO:0000256" key="2">
    <source>
        <dbReference type="ARBA" id="ARBA00022475"/>
    </source>
</evidence>
<dbReference type="EMBL" id="BMIS01000017">
    <property type="protein sequence ID" value="GGE77835.1"/>
    <property type="molecule type" value="Genomic_DNA"/>
</dbReference>
<feature type="transmembrane region" description="Helical" evidence="6">
    <location>
        <begin position="244"/>
        <end position="277"/>
    </location>
</feature>
<feature type="transmembrane region" description="Helical" evidence="6">
    <location>
        <begin position="113"/>
        <end position="132"/>
    </location>
</feature>
<accession>A0A917AVX9</accession>
<protein>
    <submittedName>
        <fullName evidence="9">Sodium:proton antiporter</fullName>
    </submittedName>
</protein>
<evidence type="ECO:0000313" key="10">
    <source>
        <dbReference type="Proteomes" id="UP000633136"/>
    </source>
</evidence>
<reference evidence="9" key="1">
    <citation type="journal article" date="2014" name="Int. J. Syst. Evol. Microbiol.">
        <title>Complete genome sequence of Corynebacterium casei LMG S-19264T (=DSM 44701T), isolated from a smear-ripened cheese.</title>
        <authorList>
            <consortium name="US DOE Joint Genome Institute (JGI-PGF)"/>
            <person name="Walter F."/>
            <person name="Albersmeier A."/>
            <person name="Kalinowski J."/>
            <person name="Ruckert C."/>
        </authorList>
    </citation>
    <scope>NUCLEOTIDE SEQUENCE</scope>
    <source>
        <strain evidence="9">CGMCC 1.15388</strain>
    </source>
</reference>
<feature type="transmembrane region" description="Helical" evidence="6">
    <location>
        <begin position="144"/>
        <end position="169"/>
    </location>
</feature>
<dbReference type="RefSeq" id="WP_188686647.1">
    <property type="nucleotide sequence ID" value="NZ_BMIS01000017.1"/>
</dbReference>
<proteinExistence type="predicted"/>
<feature type="transmembrane region" description="Helical" evidence="6">
    <location>
        <begin position="362"/>
        <end position="384"/>
    </location>
</feature>
<feature type="domain" description="Na+/H+ antiporter NhaC-like C-terminal" evidence="7">
    <location>
        <begin position="146"/>
        <end position="434"/>
    </location>
</feature>
<dbReference type="InterPro" id="IPR032813">
    <property type="entry name" value="Na_H_antiport_N"/>
</dbReference>
<sequence length="443" mass="45981">MLDLLNPVILSVLTLVVLSLLRVNVVIALLIAAVVGGLTGGLSLEGTFDTMIEGLGGQGETALSYILLGTLAVMVARSGLTRKLIRRVMPLLRGPRAVVLFAIAGLACFSQNLVPVHIAFIPILIPPLLAAFDRMKIDRRGVAVALTFGLKAPYLIVPLGFGLIFQGIIVDSMEDHGMEISLGQIPLAMAFPVAAMAVGLSFAILVTYRKNREYEPGKPLAGTDGSPLELLDSQEELRWTRQDVAVLLGLAVTLVLQLVYGSLVMAALAGVVVIFLLRGERWTDGDPIVDRGVGMMGTIAFIMLVASGYATVLTETGSVDDLVSSAAGWIGDSQILAAVVMMAVGLLVTMGIGTSFGTVPVLAAIFVPLAAAVGFSPLATAALIGSAGALGDAGAPASDSTLGPTSGLNADGQHHHIWDTCVPTFLHYNVLIFAGGIVAALVL</sequence>
<dbReference type="AlphaFoldDB" id="A0A917AVX9"/>
<feature type="transmembrane region" description="Helical" evidence="6">
    <location>
        <begin position="292"/>
        <end position="314"/>
    </location>
</feature>
<feature type="transmembrane region" description="Helical" evidence="6">
    <location>
        <begin position="335"/>
        <end position="356"/>
    </location>
</feature>
<feature type="transmembrane region" description="Helical" evidence="6">
    <location>
        <begin position="189"/>
        <end position="208"/>
    </location>
</feature>
<evidence type="ECO:0000256" key="3">
    <source>
        <dbReference type="ARBA" id="ARBA00022692"/>
    </source>
</evidence>
<keyword evidence="10" id="KW-1185">Reference proteome</keyword>
<dbReference type="GO" id="GO:0005886">
    <property type="term" value="C:plasma membrane"/>
    <property type="evidence" value="ECO:0007669"/>
    <property type="project" value="UniProtKB-SubCell"/>
</dbReference>
<dbReference type="InterPro" id="IPR018461">
    <property type="entry name" value="Na/H_Antiport_NhaC-like_C"/>
</dbReference>
<dbReference type="InterPro" id="IPR052576">
    <property type="entry name" value="AA_Transporter-Related"/>
</dbReference>
<dbReference type="Pfam" id="PF03553">
    <property type="entry name" value="Na_H_antiporter"/>
    <property type="match status" value="1"/>
</dbReference>
<dbReference type="Pfam" id="PF13726">
    <property type="entry name" value="Na_H_antiport_2"/>
    <property type="match status" value="1"/>
</dbReference>
<evidence type="ECO:0000256" key="1">
    <source>
        <dbReference type="ARBA" id="ARBA00004651"/>
    </source>
</evidence>
<evidence type="ECO:0000259" key="8">
    <source>
        <dbReference type="Pfam" id="PF13726"/>
    </source>
</evidence>
<dbReference type="PANTHER" id="PTHR37821">
    <property type="entry name" value="AMINO ACID TRANSPORTER YUIF-RELATED"/>
    <property type="match status" value="1"/>
</dbReference>
<evidence type="ECO:0000256" key="6">
    <source>
        <dbReference type="SAM" id="Phobius"/>
    </source>
</evidence>